<comment type="caution">
    <text evidence="3">The sequence shown here is derived from an EMBL/GenBank/DDBJ whole genome shotgun (WGS) entry which is preliminary data.</text>
</comment>
<sequence length="353" mass="38616">MTASLRVGTYSIRLDPGSSEVANLAQVALCTADLPRTIRTFVDVLGFRNAGGRPRWGEYASRVHELPTGDDTYVMMWWLVGRQEFVQIELFHHTSPAQRPRRPGWRPSDLGWVRFGVTVPDFDLTMRRLHGAGLTTMTSPVDVDGRRRVCVREPGADAIVEIMEETVGSHAPALAYVAASVSDLEGARRYFGEVFGFPEIQSDAIHRPEHEAMWGLDGARRACAVFRAGDVLLEVMHYETPRPKAPAADALLSDQGIMNVAIGHRDRAEMLDALAAAESLGASTTTDPPPVSGATYLRISDRLSVELLLVPPDLDGAYGFSPQDLAPPGSAFAPEVAASLMARDSDRPRRDRE</sequence>
<dbReference type="Pfam" id="PF13669">
    <property type="entry name" value="Glyoxalase_4"/>
    <property type="match status" value="1"/>
</dbReference>
<dbReference type="Gene3D" id="3.10.180.10">
    <property type="entry name" value="2,3-Dihydroxybiphenyl 1,2-Dioxygenase, domain 1"/>
    <property type="match status" value="2"/>
</dbReference>
<dbReference type="Proteomes" id="UP000331127">
    <property type="component" value="Unassembled WGS sequence"/>
</dbReference>
<dbReference type="InterPro" id="IPR029068">
    <property type="entry name" value="Glyas_Bleomycin-R_OHBP_Dase"/>
</dbReference>
<keyword evidence="4" id="KW-1185">Reference proteome</keyword>
<keyword evidence="1" id="KW-0479">Metal-binding</keyword>
<gene>
    <name evidence="3" type="ORF">Amac_001320</name>
</gene>
<reference evidence="3 4" key="1">
    <citation type="submission" date="2019-10" db="EMBL/GenBank/DDBJ databases">
        <title>Whole genome shotgun sequence of Acrocarpospora macrocephala NBRC 16266.</title>
        <authorList>
            <person name="Ichikawa N."/>
            <person name="Kimura A."/>
            <person name="Kitahashi Y."/>
            <person name="Komaki H."/>
            <person name="Oguchi A."/>
        </authorList>
    </citation>
    <scope>NUCLEOTIDE SEQUENCE [LARGE SCALE GENOMIC DNA]</scope>
    <source>
        <strain evidence="3 4">NBRC 16266</strain>
    </source>
</reference>
<proteinExistence type="predicted"/>
<dbReference type="GO" id="GO:0046491">
    <property type="term" value="P:L-methylmalonyl-CoA metabolic process"/>
    <property type="evidence" value="ECO:0007669"/>
    <property type="project" value="TreeGrafter"/>
</dbReference>
<name>A0A5M3WBW1_9ACTN</name>
<accession>A0A5M3WBW1</accession>
<evidence type="ECO:0000313" key="3">
    <source>
        <dbReference type="EMBL" id="GES06537.1"/>
    </source>
</evidence>
<dbReference type="InterPro" id="IPR051785">
    <property type="entry name" value="MMCE/EMCE_epimerase"/>
</dbReference>
<dbReference type="Pfam" id="PF00903">
    <property type="entry name" value="Glyoxalase"/>
    <property type="match status" value="1"/>
</dbReference>
<dbReference type="GO" id="GO:0046872">
    <property type="term" value="F:metal ion binding"/>
    <property type="evidence" value="ECO:0007669"/>
    <property type="project" value="UniProtKB-KW"/>
</dbReference>
<dbReference type="PANTHER" id="PTHR43048">
    <property type="entry name" value="METHYLMALONYL-COA EPIMERASE"/>
    <property type="match status" value="1"/>
</dbReference>
<evidence type="ECO:0000256" key="1">
    <source>
        <dbReference type="ARBA" id="ARBA00022723"/>
    </source>
</evidence>
<dbReference type="AlphaFoldDB" id="A0A5M3WBW1"/>
<dbReference type="SUPFAM" id="SSF54593">
    <property type="entry name" value="Glyoxalase/Bleomycin resistance protein/Dihydroxybiphenyl dioxygenase"/>
    <property type="match status" value="2"/>
</dbReference>
<dbReference type="InterPro" id="IPR004360">
    <property type="entry name" value="Glyas_Fos-R_dOase_dom"/>
</dbReference>
<dbReference type="GO" id="GO:0004493">
    <property type="term" value="F:methylmalonyl-CoA epimerase activity"/>
    <property type="evidence" value="ECO:0007669"/>
    <property type="project" value="TreeGrafter"/>
</dbReference>
<evidence type="ECO:0000259" key="2">
    <source>
        <dbReference type="PROSITE" id="PS51819"/>
    </source>
</evidence>
<dbReference type="PROSITE" id="PS51819">
    <property type="entry name" value="VOC"/>
    <property type="match status" value="1"/>
</dbReference>
<evidence type="ECO:0000313" key="4">
    <source>
        <dbReference type="Proteomes" id="UP000331127"/>
    </source>
</evidence>
<feature type="domain" description="VOC" evidence="2">
    <location>
        <begin position="23"/>
        <end position="165"/>
    </location>
</feature>
<dbReference type="EMBL" id="BLAE01000003">
    <property type="protein sequence ID" value="GES06537.1"/>
    <property type="molecule type" value="Genomic_DNA"/>
</dbReference>
<organism evidence="3 4">
    <name type="scientific">Acrocarpospora macrocephala</name>
    <dbReference type="NCBI Taxonomy" id="150177"/>
    <lineage>
        <taxon>Bacteria</taxon>
        <taxon>Bacillati</taxon>
        <taxon>Actinomycetota</taxon>
        <taxon>Actinomycetes</taxon>
        <taxon>Streptosporangiales</taxon>
        <taxon>Streptosporangiaceae</taxon>
        <taxon>Acrocarpospora</taxon>
    </lineage>
</organism>
<dbReference type="PANTHER" id="PTHR43048:SF3">
    <property type="entry name" value="METHYLMALONYL-COA EPIMERASE, MITOCHONDRIAL"/>
    <property type="match status" value="1"/>
</dbReference>
<dbReference type="InterPro" id="IPR037523">
    <property type="entry name" value="VOC_core"/>
</dbReference>
<protein>
    <recommendedName>
        <fullName evidence="2">VOC domain-containing protein</fullName>
    </recommendedName>
</protein>